<dbReference type="Gene3D" id="3.10.100.10">
    <property type="entry name" value="Mannose-Binding Protein A, subunit A"/>
    <property type="match status" value="1"/>
</dbReference>
<protein>
    <recommendedName>
        <fullName evidence="2">C-type lectin domain-containing protein</fullName>
    </recommendedName>
</protein>
<dbReference type="AlphaFoldDB" id="A0A5J5CAT3"/>
<dbReference type="PANTHER" id="PTHR45784:SF3">
    <property type="entry name" value="C-TYPE LECTIN DOMAIN FAMILY 4 MEMBER K-LIKE-RELATED"/>
    <property type="match status" value="1"/>
</dbReference>
<evidence type="ECO:0000313" key="4">
    <source>
        <dbReference type="Proteomes" id="UP000327493"/>
    </source>
</evidence>
<feature type="domain" description="C-type lectin" evidence="2">
    <location>
        <begin position="1"/>
        <end position="89"/>
    </location>
</feature>
<dbReference type="Proteomes" id="UP000327493">
    <property type="component" value="Unassembled WGS sequence"/>
</dbReference>
<proteinExistence type="predicted"/>
<sequence>QKYCRTHHTDLATVSNETDMKRLQQLNQSGAWIGLQRDWRWSLSRVEFNDSNWSPGQPDNQNNQQNCVVMTKDGWFDVSCYASNKFICYEERNKTSGNRFMSVHLG</sequence>
<dbReference type="PROSITE" id="PS00615">
    <property type="entry name" value="C_TYPE_LECTIN_1"/>
    <property type="match status" value="1"/>
</dbReference>
<dbReference type="SMART" id="SM00034">
    <property type="entry name" value="CLECT"/>
    <property type="match status" value="1"/>
</dbReference>
<evidence type="ECO:0000313" key="3">
    <source>
        <dbReference type="EMBL" id="KAA8578727.1"/>
    </source>
</evidence>
<evidence type="ECO:0000256" key="1">
    <source>
        <dbReference type="ARBA" id="ARBA00023157"/>
    </source>
</evidence>
<organism evidence="3 4">
    <name type="scientific">Etheostoma spectabile</name>
    <name type="common">orangethroat darter</name>
    <dbReference type="NCBI Taxonomy" id="54343"/>
    <lineage>
        <taxon>Eukaryota</taxon>
        <taxon>Metazoa</taxon>
        <taxon>Chordata</taxon>
        <taxon>Craniata</taxon>
        <taxon>Vertebrata</taxon>
        <taxon>Euteleostomi</taxon>
        <taxon>Actinopterygii</taxon>
        <taxon>Neopterygii</taxon>
        <taxon>Teleostei</taxon>
        <taxon>Neoteleostei</taxon>
        <taxon>Acanthomorphata</taxon>
        <taxon>Eupercaria</taxon>
        <taxon>Perciformes</taxon>
        <taxon>Percoidei</taxon>
        <taxon>Percidae</taxon>
        <taxon>Etheostomatinae</taxon>
        <taxon>Etheostoma</taxon>
    </lineage>
</organism>
<dbReference type="InterPro" id="IPR016187">
    <property type="entry name" value="CTDL_fold"/>
</dbReference>
<reference evidence="3 4" key="1">
    <citation type="submission" date="2019-08" db="EMBL/GenBank/DDBJ databases">
        <title>A chromosome-level genome assembly, high-density linkage maps, and genome scans reveal the genomic architecture of hybrid incompatibilities underlying speciation via character displacement in darters (Percidae: Etheostominae).</title>
        <authorList>
            <person name="Moran R.L."/>
            <person name="Catchen J.M."/>
            <person name="Fuller R.C."/>
        </authorList>
    </citation>
    <scope>NUCLEOTIDE SEQUENCE [LARGE SCALE GENOMIC DNA]</scope>
    <source>
        <strain evidence="3">EspeVRDwgs_2016</strain>
        <tissue evidence="3">Muscle</tissue>
    </source>
</reference>
<dbReference type="EMBL" id="VOFY01000243">
    <property type="protein sequence ID" value="KAA8578727.1"/>
    <property type="molecule type" value="Genomic_DNA"/>
</dbReference>
<dbReference type="PANTHER" id="PTHR45784">
    <property type="entry name" value="C-TYPE LECTIN DOMAIN FAMILY 20 MEMBER A-RELATED"/>
    <property type="match status" value="1"/>
</dbReference>
<dbReference type="InterPro" id="IPR001304">
    <property type="entry name" value="C-type_lectin-like"/>
</dbReference>
<gene>
    <name evidence="3" type="ORF">FQN60_009232</name>
</gene>
<dbReference type="InterPro" id="IPR016186">
    <property type="entry name" value="C-type_lectin-like/link_sf"/>
</dbReference>
<dbReference type="PROSITE" id="PS50041">
    <property type="entry name" value="C_TYPE_LECTIN_2"/>
    <property type="match status" value="1"/>
</dbReference>
<accession>A0A5J5CAT3</accession>
<keyword evidence="4" id="KW-1185">Reference proteome</keyword>
<comment type="caution">
    <text evidence="3">The sequence shown here is derived from an EMBL/GenBank/DDBJ whole genome shotgun (WGS) entry which is preliminary data.</text>
</comment>
<feature type="non-terminal residue" evidence="3">
    <location>
        <position position="1"/>
    </location>
</feature>
<evidence type="ECO:0000259" key="2">
    <source>
        <dbReference type="PROSITE" id="PS50041"/>
    </source>
</evidence>
<dbReference type="SUPFAM" id="SSF56436">
    <property type="entry name" value="C-type lectin-like"/>
    <property type="match status" value="1"/>
</dbReference>
<keyword evidence="1" id="KW-1015">Disulfide bond</keyword>
<dbReference type="InterPro" id="IPR018378">
    <property type="entry name" value="C-type_lectin_CS"/>
</dbReference>
<name>A0A5J5CAT3_9PERO</name>
<dbReference type="Pfam" id="PF00059">
    <property type="entry name" value="Lectin_C"/>
    <property type="match status" value="1"/>
</dbReference>